<proteinExistence type="predicted"/>
<protein>
    <submittedName>
        <fullName evidence="2">PEP-CTERM sorting domain-containing protein</fullName>
    </submittedName>
</protein>
<dbReference type="Proteomes" id="UP000298763">
    <property type="component" value="Chromosome"/>
</dbReference>
<dbReference type="EMBL" id="CP040017">
    <property type="protein sequence ID" value="QCP11012.1"/>
    <property type="molecule type" value="Genomic_DNA"/>
</dbReference>
<organism evidence="2 3">
    <name type="scientific">Pseudoduganella umbonata</name>
    <dbReference type="NCBI Taxonomy" id="864828"/>
    <lineage>
        <taxon>Bacteria</taxon>
        <taxon>Pseudomonadati</taxon>
        <taxon>Pseudomonadota</taxon>
        <taxon>Betaproteobacteria</taxon>
        <taxon>Burkholderiales</taxon>
        <taxon>Oxalobacteraceae</taxon>
        <taxon>Telluria group</taxon>
        <taxon>Pseudoduganella</taxon>
    </lineage>
</organism>
<name>A0ABX5ULD4_9BURK</name>
<reference evidence="2 3" key="1">
    <citation type="submission" date="2019-05" db="EMBL/GenBank/DDBJ databases">
        <title>Draft Genome Sequences of Six Type Strains of the Genus Massilia.</title>
        <authorList>
            <person name="Miess H."/>
            <person name="Frediansyhah A."/>
            <person name="Gross H."/>
        </authorList>
    </citation>
    <scope>NUCLEOTIDE SEQUENCE [LARGE SCALE GENOMIC DNA]</scope>
    <source>
        <strain evidence="2 3">DSMZ 26121</strain>
    </source>
</reference>
<dbReference type="NCBIfam" id="TIGR02913">
    <property type="entry name" value="HAF_rpt"/>
    <property type="match status" value="3"/>
</dbReference>
<evidence type="ECO:0000259" key="1">
    <source>
        <dbReference type="Pfam" id="PF07589"/>
    </source>
</evidence>
<evidence type="ECO:0000313" key="3">
    <source>
        <dbReference type="Proteomes" id="UP000298763"/>
    </source>
</evidence>
<keyword evidence="3" id="KW-1185">Reference proteome</keyword>
<feature type="domain" description="Ice-binding protein C-terminal" evidence="1">
    <location>
        <begin position="393"/>
        <end position="417"/>
    </location>
</feature>
<evidence type="ECO:0000313" key="2">
    <source>
        <dbReference type="EMBL" id="QCP11012.1"/>
    </source>
</evidence>
<sequence length="426" mass="44284">MHATCCSIVIALFASSPRKSDMIVGRPALLFQVTFEPLGRPPAAGPDLTGAMLPASFHIDLEISHMKRLVLSLALAAFPLSVLADIPRYNYQLLGSFYAAGDLNNNGVALVQANAGANEPDDGRVALMVGAGQTINLGSLGGRYAYARELNDSNMAVGQSALAGNASAHAFVYANGAMRDLGTLGGTNSDAVGINSSGMVAGTSDIAGGGTRAFFYTEDGGMRDIGTLGGASSEAYDVSETGEILGRAQTASGAWHTFLYKDGVMTDIQSTLGHDEIVYGFGPNGEIFGRSTYELDDIPYHGAVLQRAHWPSDNYPGGIDDMANGYMIGTYGGVRAPAILATHDGTYDVDDLVPGDWWYFYASGVNDHGQILAYGGGTDEYGNGAGGVMLLSPVPEPAAYGMLGLGLGIVALARRRKAAAAISRSA</sequence>
<dbReference type="InterPro" id="IPR014262">
    <property type="entry name" value="HAF_rpt"/>
</dbReference>
<gene>
    <name evidence="2" type="ORF">FCL38_11755</name>
</gene>
<dbReference type="Pfam" id="PF07589">
    <property type="entry name" value="PEP-CTERM"/>
    <property type="match status" value="1"/>
</dbReference>
<dbReference type="InterPro" id="IPR013424">
    <property type="entry name" value="Ice-binding_C"/>
</dbReference>
<dbReference type="NCBIfam" id="TIGR02595">
    <property type="entry name" value="PEP_CTERM"/>
    <property type="match status" value="1"/>
</dbReference>
<accession>A0ABX5ULD4</accession>